<evidence type="ECO:0000256" key="1">
    <source>
        <dbReference type="SAM" id="MobiDB-lite"/>
    </source>
</evidence>
<dbReference type="SUPFAM" id="SSF56784">
    <property type="entry name" value="HAD-like"/>
    <property type="match status" value="1"/>
</dbReference>
<dbReference type="Gene3D" id="3.40.50.1000">
    <property type="entry name" value="HAD superfamily/HAD-like"/>
    <property type="match status" value="1"/>
</dbReference>
<feature type="region of interest" description="Disordered" evidence="1">
    <location>
        <begin position="117"/>
        <end position="137"/>
    </location>
</feature>
<accession>A0ABR7FR80</accession>
<dbReference type="Pfam" id="PF08282">
    <property type="entry name" value="Hydrolase_3"/>
    <property type="match status" value="1"/>
</dbReference>
<dbReference type="EMBL" id="JACOOS010000008">
    <property type="protein sequence ID" value="MBC5677702.1"/>
    <property type="molecule type" value="Genomic_DNA"/>
</dbReference>
<reference evidence="2 3" key="1">
    <citation type="submission" date="2020-08" db="EMBL/GenBank/DDBJ databases">
        <title>Genome public.</title>
        <authorList>
            <person name="Liu C."/>
            <person name="Sun Q."/>
        </authorList>
    </citation>
    <scope>NUCLEOTIDE SEQUENCE [LARGE SCALE GENOMIC DNA]</scope>
    <source>
        <strain evidence="2 3">NSJ-7</strain>
    </source>
</reference>
<dbReference type="PANTHER" id="PTHR10000:SF8">
    <property type="entry name" value="HAD SUPERFAMILY HYDROLASE-LIKE, TYPE 3"/>
    <property type="match status" value="1"/>
</dbReference>
<keyword evidence="3" id="KW-1185">Reference proteome</keyword>
<dbReference type="PROSITE" id="PS01228">
    <property type="entry name" value="COF_1"/>
    <property type="match status" value="1"/>
</dbReference>
<organism evidence="2 3">
    <name type="scientific">Anaerostipes hominis</name>
    <name type="common">ex Liu et al. 2021</name>
    <dbReference type="NCBI Taxonomy" id="2763018"/>
    <lineage>
        <taxon>Bacteria</taxon>
        <taxon>Bacillati</taxon>
        <taxon>Bacillota</taxon>
        <taxon>Clostridia</taxon>
        <taxon>Lachnospirales</taxon>
        <taxon>Lachnospiraceae</taxon>
        <taxon>Anaerostipes</taxon>
    </lineage>
</organism>
<dbReference type="InterPro" id="IPR036412">
    <property type="entry name" value="HAD-like_sf"/>
</dbReference>
<sequence>MKIKLFASDLDGTLLNEQHKISQQSADAIRTAQQTGKVFLAVTGRAWGTASLLLKEAGISCVCFWRMELNLKLIQVAVIFLQTLVFITVSNIRNNKAAVYSSHWQAFKSTCQSSLNTAPSSNKSSPCSCQPGTSLPA</sequence>
<gene>
    <name evidence="2" type="ORF">H8S22_08830</name>
</gene>
<proteinExistence type="predicted"/>
<protein>
    <submittedName>
        <fullName evidence="2">HAD family phosphatase</fullName>
    </submittedName>
</protein>
<dbReference type="Proteomes" id="UP000635828">
    <property type="component" value="Unassembled WGS sequence"/>
</dbReference>
<dbReference type="InterPro" id="IPR023214">
    <property type="entry name" value="HAD_sf"/>
</dbReference>
<dbReference type="RefSeq" id="WP_081723884.1">
    <property type="nucleotide sequence ID" value="NZ_JACOOS010000008.1"/>
</dbReference>
<evidence type="ECO:0000313" key="2">
    <source>
        <dbReference type="EMBL" id="MBC5677702.1"/>
    </source>
</evidence>
<evidence type="ECO:0000313" key="3">
    <source>
        <dbReference type="Proteomes" id="UP000635828"/>
    </source>
</evidence>
<comment type="caution">
    <text evidence="2">The sequence shown here is derived from an EMBL/GenBank/DDBJ whole genome shotgun (WGS) entry which is preliminary data.</text>
</comment>
<name>A0ABR7FR80_9FIRM</name>
<dbReference type="PANTHER" id="PTHR10000">
    <property type="entry name" value="PHOSPHOSERINE PHOSPHATASE"/>
    <property type="match status" value="1"/>
</dbReference>